<dbReference type="AlphaFoldDB" id="A0ABD3Y1T2"/>
<gene>
    <name evidence="1" type="ORF">ACJMK2_004614</name>
</gene>
<reference evidence="1 2" key="1">
    <citation type="submission" date="2024-11" db="EMBL/GenBank/DDBJ databases">
        <title>Chromosome-level genome assembly of the freshwater bivalve Anodonta woodiana.</title>
        <authorList>
            <person name="Chen X."/>
        </authorList>
    </citation>
    <scope>NUCLEOTIDE SEQUENCE [LARGE SCALE GENOMIC DNA]</scope>
    <source>
        <strain evidence="1">MN2024</strain>
        <tissue evidence="1">Gills</tissue>
    </source>
</reference>
<dbReference type="EMBL" id="JBJQND010000001">
    <property type="protein sequence ID" value="KAL3892404.1"/>
    <property type="molecule type" value="Genomic_DNA"/>
</dbReference>
<sequence>MTIFFIVVSAATKLASRESSCIALLTSVDDADAELSLIARLDVQYAYDDADAGLSSVARVDVQYAFDDADAGLSSIARLD</sequence>
<comment type="caution">
    <text evidence="1">The sequence shown here is derived from an EMBL/GenBank/DDBJ whole genome shotgun (WGS) entry which is preliminary data.</text>
</comment>
<evidence type="ECO:0000313" key="2">
    <source>
        <dbReference type="Proteomes" id="UP001634394"/>
    </source>
</evidence>
<name>A0ABD3Y1T2_SINWO</name>
<proteinExistence type="predicted"/>
<keyword evidence="2" id="KW-1185">Reference proteome</keyword>
<protein>
    <submittedName>
        <fullName evidence="1">Uncharacterized protein</fullName>
    </submittedName>
</protein>
<dbReference type="Proteomes" id="UP001634394">
    <property type="component" value="Unassembled WGS sequence"/>
</dbReference>
<evidence type="ECO:0000313" key="1">
    <source>
        <dbReference type="EMBL" id="KAL3892404.1"/>
    </source>
</evidence>
<organism evidence="1 2">
    <name type="scientific">Sinanodonta woodiana</name>
    <name type="common">Chinese pond mussel</name>
    <name type="synonym">Anodonta woodiana</name>
    <dbReference type="NCBI Taxonomy" id="1069815"/>
    <lineage>
        <taxon>Eukaryota</taxon>
        <taxon>Metazoa</taxon>
        <taxon>Spiralia</taxon>
        <taxon>Lophotrochozoa</taxon>
        <taxon>Mollusca</taxon>
        <taxon>Bivalvia</taxon>
        <taxon>Autobranchia</taxon>
        <taxon>Heteroconchia</taxon>
        <taxon>Palaeoheterodonta</taxon>
        <taxon>Unionida</taxon>
        <taxon>Unionoidea</taxon>
        <taxon>Unionidae</taxon>
        <taxon>Unioninae</taxon>
        <taxon>Sinanodonta</taxon>
    </lineage>
</organism>
<feature type="non-terminal residue" evidence="1">
    <location>
        <position position="80"/>
    </location>
</feature>
<accession>A0ABD3Y1T2</accession>